<proteinExistence type="predicted"/>
<dbReference type="Gene3D" id="3.90.1580.10">
    <property type="entry name" value="paralog of FGE (formylglycine-generating enzyme)"/>
    <property type="match status" value="1"/>
</dbReference>
<organism evidence="2 3">
    <name type="scientific">Glutamicibacter protophormiae</name>
    <name type="common">Brevibacterium protophormiae</name>
    <dbReference type="NCBI Taxonomy" id="37930"/>
    <lineage>
        <taxon>Bacteria</taxon>
        <taxon>Bacillati</taxon>
        <taxon>Actinomycetota</taxon>
        <taxon>Actinomycetes</taxon>
        <taxon>Micrococcales</taxon>
        <taxon>Micrococcaceae</taxon>
        <taxon>Glutamicibacter</taxon>
    </lineage>
</organism>
<dbReference type="Proteomes" id="UP001195422">
    <property type="component" value="Unassembled WGS sequence"/>
</dbReference>
<protein>
    <submittedName>
        <fullName evidence="2">Formylglycine-generating enzyme required for sulfatase activity</fullName>
    </submittedName>
</protein>
<dbReference type="RefSeq" id="WP_188947420.1">
    <property type="nucleotide sequence ID" value="NZ_BMPH01000003.1"/>
</dbReference>
<sequence>MFENSGSTPFAGRLGSRLTLTVDEKPTWVQIPAGRFSMGSYDFYPEEAPVHECRVDSFQLTRDPVTNAQFAHFVRATGYVTVAERGLSESQFPHLDPLQRLPGSLVFTETSGPVDLRDWTAWWRWTRGAQWRHPLGEGSGLAGRESHPVVQVAYDDAVAYADWIGARLPSEAELEYAAGAGRTPDPYAWGPEQDLDGRLMANTWRGRFPYLNKGCNGWVGTSPVGVFPANAFGLNDVIGNVWEWTSDPYTSSHAVAAEGEPCGAGPGDDGAACRCAPKAVPARESAAPRAIVQRVLKGGSHLCAPEYCLRYRPAARSPQYEDTATSHIGFRCAR</sequence>
<gene>
    <name evidence="2" type="ORF">JOF39_001707</name>
</gene>
<dbReference type="PANTHER" id="PTHR23150">
    <property type="entry name" value="SULFATASE MODIFYING FACTOR 1, 2"/>
    <property type="match status" value="1"/>
</dbReference>
<dbReference type="InterPro" id="IPR005532">
    <property type="entry name" value="SUMF_dom"/>
</dbReference>
<dbReference type="InterPro" id="IPR042095">
    <property type="entry name" value="SUMF_sf"/>
</dbReference>
<feature type="domain" description="Sulfatase-modifying factor enzyme-like" evidence="1">
    <location>
        <begin position="25"/>
        <end position="334"/>
    </location>
</feature>
<accession>A0ABS4XQ40</accession>
<dbReference type="Pfam" id="PF03781">
    <property type="entry name" value="FGE-sulfatase"/>
    <property type="match status" value="1"/>
</dbReference>
<keyword evidence="3" id="KW-1185">Reference proteome</keyword>
<dbReference type="InterPro" id="IPR051043">
    <property type="entry name" value="Sulfatase_Mod_Factor_Kinase"/>
</dbReference>
<dbReference type="EMBL" id="JAGIOJ010000001">
    <property type="protein sequence ID" value="MBP2398626.1"/>
    <property type="molecule type" value="Genomic_DNA"/>
</dbReference>
<reference evidence="2 3" key="1">
    <citation type="submission" date="2021-03" db="EMBL/GenBank/DDBJ databases">
        <title>Sequencing the genomes of 1000 actinobacteria strains.</title>
        <authorList>
            <person name="Klenk H.-P."/>
        </authorList>
    </citation>
    <scope>NUCLEOTIDE SEQUENCE [LARGE SCALE GENOMIC DNA]</scope>
    <source>
        <strain evidence="2 3">DSM 20168</strain>
    </source>
</reference>
<dbReference type="InterPro" id="IPR016187">
    <property type="entry name" value="CTDL_fold"/>
</dbReference>
<evidence type="ECO:0000313" key="3">
    <source>
        <dbReference type="Proteomes" id="UP001195422"/>
    </source>
</evidence>
<name>A0ABS4XQ40_GLUPR</name>
<comment type="caution">
    <text evidence="2">The sequence shown here is derived from an EMBL/GenBank/DDBJ whole genome shotgun (WGS) entry which is preliminary data.</text>
</comment>
<evidence type="ECO:0000313" key="2">
    <source>
        <dbReference type="EMBL" id="MBP2398626.1"/>
    </source>
</evidence>
<evidence type="ECO:0000259" key="1">
    <source>
        <dbReference type="Pfam" id="PF03781"/>
    </source>
</evidence>
<dbReference type="PANTHER" id="PTHR23150:SF19">
    <property type="entry name" value="FORMYLGLYCINE-GENERATING ENZYME"/>
    <property type="match status" value="1"/>
</dbReference>
<dbReference type="SUPFAM" id="SSF56436">
    <property type="entry name" value="C-type lectin-like"/>
    <property type="match status" value="1"/>
</dbReference>